<dbReference type="GO" id="GO:0000271">
    <property type="term" value="P:polysaccharide biosynthetic process"/>
    <property type="evidence" value="ECO:0007669"/>
    <property type="project" value="TreeGrafter"/>
</dbReference>
<dbReference type="PANTHER" id="PTHR23028">
    <property type="entry name" value="ACETYLTRANSFERASE"/>
    <property type="match status" value="1"/>
</dbReference>
<dbReference type="OrthoDB" id="5868104at2759"/>
<protein>
    <recommendedName>
        <fullName evidence="1">SGNH domain-containing protein</fullName>
    </recommendedName>
</protein>
<dbReference type="Proteomes" id="UP000024635">
    <property type="component" value="Unassembled WGS sequence"/>
</dbReference>
<evidence type="ECO:0000259" key="1">
    <source>
        <dbReference type="Pfam" id="PF19040"/>
    </source>
</evidence>
<gene>
    <name evidence="2" type="primary">Acey_s0232.g3027</name>
    <name evidence="2" type="ORF">Y032_0232g3027</name>
</gene>
<reference evidence="3" key="1">
    <citation type="journal article" date="2015" name="Nat. Genet.">
        <title>The genome and transcriptome of the zoonotic hookworm Ancylostoma ceylanicum identify infection-specific gene families.</title>
        <authorList>
            <person name="Schwarz E.M."/>
            <person name="Hu Y."/>
            <person name="Antoshechkin I."/>
            <person name="Miller M.M."/>
            <person name="Sternberg P.W."/>
            <person name="Aroian R.V."/>
        </authorList>
    </citation>
    <scope>NUCLEOTIDE SEQUENCE</scope>
    <source>
        <strain evidence="3">HY135</strain>
    </source>
</reference>
<keyword evidence="3" id="KW-1185">Reference proteome</keyword>
<comment type="caution">
    <text evidence="2">The sequence shown here is derived from an EMBL/GenBank/DDBJ whole genome shotgun (WGS) entry which is preliminary data.</text>
</comment>
<proteinExistence type="predicted"/>
<evidence type="ECO:0000313" key="3">
    <source>
        <dbReference type="Proteomes" id="UP000024635"/>
    </source>
</evidence>
<accession>A0A016SG65</accession>
<evidence type="ECO:0000313" key="2">
    <source>
        <dbReference type="EMBL" id="EYB89387.1"/>
    </source>
</evidence>
<dbReference type="GO" id="GO:0016020">
    <property type="term" value="C:membrane"/>
    <property type="evidence" value="ECO:0007669"/>
    <property type="project" value="TreeGrafter"/>
</dbReference>
<dbReference type="EMBL" id="JARK01001568">
    <property type="protein sequence ID" value="EYB89387.1"/>
    <property type="molecule type" value="Genomic_DNA"/>
</dbReference>
<feature type="domain" description="SGNH" evidence="1">
    <location>
        <begin position="34"/>
        <end position="258"/>
    </location>
</feature>
<dbReference type="PANTHER" id="PTHR23028:SF127">
    <property type="entry name" value="ACYL_TRANSF_3 DOMAIN-CONTAINING PROTEIN-RELATED"/>
    <property type="match status" value="1"/>
</dbReference>
<name>A0A016SG65_9BILA</name>
<dbReference type="Pfam" id="PF19040">
    <property type="entry name" value="SGNH"/>
    <property type="match status" value="1"/>
</dbReference>
<dbReference type="AlphaFoldDB" id="A0A016SG65"/>
<sequence length="276" mass="32479">MRYLNFMEGNHENFELERIGCIYRNKFGFMQNYKPLGFCSVKEGSGRYNFLVIGNSFACNQAEMIFKAFRKYAKRFNVLCLYACEIMAETRDALCKTRVNSTAVIEELKPDVVFVIERSIDLKNSFNTRNPIDNDKTFKDQMERVTELEKRTKKVYILQALPSCIAGNMELAHKFTDKGRPLREIKDKLIWKDDFFARLRIHEMEKRCQNCEVIDYLPMLVDENGHYLGYNPKNNLVYIDSANHLTRFGKEMIQPLFDRLAENFRIDVVFDNTTLS</sequence>
<dbReference type="InterPro" id="IPR043968">
    <property type="entry name" value="SGNH"/>
</dbReference>
<organism evidence="2 3">
    <name type="scientific">Ancylostoma ceylanicum</name>
    <dbReference type="NCBI Taxonomy" id="53326"/>
    <lineage>
        <taxon>Eukaryota</taxon>
        <taxon>Metazoa</taxon>
        <taxon>Ecdysozoa</taxon>
        <taxon>Nematoda</taxon>
        <taxon>Chromadorea</taxon>
        <taxon>Rhabditida</taxon>
        <taxon>Rhabditina</taxon>
        <taxon>Rhabditomorpha</taxon>
        <taxon>Strongyloidea</taxon>
        <taxon>Ancylostomatidae</taxon>
        <taxon>Ancylostomatinae</taxon>
        <taxon>Ancylostoma</taxon>
    </lineage>
</organism>
<dbReference type="InterPro" id="IPR050879">
    <property type="entry name" value="Acyltransferase_3"/>
</dbReference>